<dbReference type="PANTHER" id="PTHR43133:SF8">
    <property type="entry name" value="RNA POLYMERASE SIGMA FACTOR HI_1459-RELATED"/>
    <property type="match status" value="1"/>
</dbReference>
<reference evidence="8 9" key="1">
    <citation type="submission" date="2018-06" db="EMBL/GenBank/DDBJ databases">
        <title>Spirosoma sp. HMF3257 Genome sequencing and assembly.</title>
        <authorList>
            <person name="Kang H."/>
            <person name="Cha I."/>
            <person name="Kim H."/>
            <person name="Kang J."/>
            <person name="Joh K."/>
        </authorList>
    </citation>
    <scope>NUCLEOTIDE SEQUENCE [LARGE SCALE GENOMIC DNA]</scope>
    <source>
        <strain evidence="8 9">HMF3257</strain>
    </source>
</reference>
<gene>
    <name evidence="8" type="ORF">HMF3257_25660</name>
</gene>
<evidence type="ECO:0000259" key="6">
    <source>
        <dbReference type="Pfam" id="PF04542"/>
    </source>
</evidence>
<dbReference type="OrthoDB" id="1027298at2"/>
<dbReference type="GO" id="GO:0006352">
    <property type="term" value="P:DNA-templated transcription initiation"/>
    <property type="evidence" value="ECO:0007669"/>
    <property type="project" value="InterPro"/>
</dbReference>
<dbReference type="EMBL" id="QLII01000001">
    <property type="protein sequence ID" value="RAI76712.1"/>
    <property type="molecule type" value="Genomic_DNA"/>
</dbReference>
<keyword evidence="2" id="KW-0805">Transcription regulation</keyword>
<evidence type="ECO:0000256" key="2">
    <source>
        <dbReference type="ARBA" id="ARBA00023015"/>
    </source>
</evidence>
<dbReference type="Proteomes" id="UP000249016">
    <property type="component" value="Unassembled WGS sequence"/>
</dbReference>
<keyword evidence="4" id="KW-0238">DNA-binding</keyword>
<organism evidence="8 9">
    <name type="scientific">Spirosoma telluris</name>
    <dbReference type="NCBI Taxonomy" id="2183553"/>
    <lineage>
        <taxon>Bacteria</taxon>
        <taxon>Pseudomonadati</taxon>
        <taxon>Bacteroidota</taxon>
        <taxon>Cytophagia</taxon>
        <taxon>Cytophagales</taxon>
        <taxon>Cytophagaceae</taxon>
        <taxon>Spirosoma</taxon>
    </lineage>
</organism>
<dbReference type="InterPro" id="IPR013325">
    <property type="entry name" value="RNA_pol_sigma_r2"/>
</dbReference>
<dbReference type="SUPFAM" id="SSF88659">
    <property type="entry name" value="Sigma3 and sigma4 domains of RNA polymerase sigma factors"/>
    <property type="match status" value="1"/>
</dbReference>
<keyword evidence="5" id="KW-0804">Transcription</keyword>
<evidence type="ECO:0000256" key="3">
    <source>
        <dbReference type="ARBA" id="ARBA00023082"/>
    </source>
</evidence>
<protein>
    <submittedName>
        <fullName evidence="8">RNA polymerase subunit sigma-70</fullName>
    </submittedName>
</protein>
<sequence>MNATLTDEEMIRQYLLSKPNQCFEIIYNRYVNKIYRRCLSMTKDSDKAEDFTHDIFLKAFDKLDAFQERSSFSTWLHAIAYNYCSDQLRLSKRFNTISISANLEQCISESQEARRHEETLQLVKQGLNTLSANERTVLDLKYEGGMSIEEIAKLHNLKLSAVKMRLKRGREKVYQFCLQQYPI</sequence>
<dbReference type="GO" id="GO:0003677">
    <property type="term" value="F:DNA binding"/>
    <property type="evidence" value="ECO:0007669"/>
    <property type="project" value="UniProtKB-KW"/>
</dbReference>
<evidence type="ECO:0000313" key="9">
    <source>
        <dbReference type="Proteomes" id="UP000249016"/>
    </source>
</evidence>
<dbReference type="GO" id="GO:0016987">
    <property type="term" value="F:sigma factor activity"/>
    <property type="evidence" value="ECO:0007669"/>
    <property type="project" value="UniProtKB-KW"/>
</dbReference>
<dbReference type="InterPro" id="IPR036388">
    <property type="entry name" value="WH-like_DNA-bd_sf"/>
</dbReference>
<dbReference type="CDD" id="cd06171">
    <property type="entry name" value="Sigma70_r4"/>
    <property type="match status" value="1"/>
</dbReference>
<evidence type="ECO:0000313" key="8">
    <source>
        <dbReference type="EMBL" id="RAI76712.1"/>
    </source>
</evidence>
<comment type="caution">
    <text evidence="8">The sequence shown here is derived from an EMBL/GenBank/DDBJ whole genome shotgun (WGS) entry which is preliminary data.</text>
</comment>
<accession>A0A327NNC9</accession>
<proteinExistence type="inferred from homology"/>
<dbReference type="InterPro" id="IPR013324">
    <property type="entry name" value="RNA_pol_sigma_r3/r4-like"/>
</dbReference>
<dbReference type="AlphaFoldDB" id="A0A327NNC9"/>
<feature type="domain" description="RNA polymerase sigma factor 70 region 4 type 2" evidence="7">
    <location>
        <begin position="123"/>
        <end position="172"/>
    </location>
</feature>
<dbReference type="InterPro" id="IPR013249">
    <property type="entry name" value="RNA_pol_sigma70_r4_t2"/>
</dbReference>
<keyword evidence="9" id="KW-1185">Reference proteome</keyword>
<evidence type="ECO:0000256" key="5">
    <source>
        <dbReference type="ARBA" id="ARBA00023163"/>
    </source>
</evidence>
<dbReference type="Pfam" id="PF08281">
    <property type="entry name" value="Sigma70_r4_2"/>
    <property type="match status" value="1"/>
</dbReference>
<feature type="domain" description="RNA polymerase sigma-70 region 2" evidence="6">
    <location>
        <begin position="26"/>
        <end position="93"/>
    </location>
</feature>
<evidence type="ECO:0000259" key="7">
    <source>
        <dbReference type="Pfam" id="PF08281"/>
    </source>
</evidence>
<dbReference type="Gene3D" id="1.10.10.10">
    <property type="entry name" value="Winged helix-like DNA-binding domain superfamily/Winged helix DNA-binding domain"/>
    <property type="match status" value="1"/>
</dbReference>
<dbReference type="Gene3D" id="1.10.1740.10">
    <property type="match status" value="1"/>
</dbReference>
<dbReference type="InterPro" id="IPR014284">
    <property type="entry name" value="RNA_pol_sigma-70_dom"/>
</dbReference>
<keyword evidence="3" id="KW-0731">Sigma factor</keyword>
<dbReference type="PANTHER" id="PTHR43133">
    <property type="entry name" value="RNA POLYMERASE ECF-TYPE SIGMA FACTO"/>
    <property type="match status" value="1"/>
</dbReference>
<dbReference type="RefSeq" id="WP_111346622.1">
    <property type="nucleotide sequence ID" value="NZ_QLII01000001.1"/>
</dbReference>
<dbReference type="SUPFAM" id="SSF88946">
    <property type="entry name" value="Sigma2 domain of RNA polymerase sigma factors"/>
    <property type="match status" value="1"/>
</dbReference>
<evidence type="ECO:0000256" key="4">
    <source>
        <dbReference type="ARBA" id="ARBA00023125"/>
    </source>
</evidence>
<comment type="similarity">
    <text evidence="1">Belongs to the sigma-70 factor family. ECF subfamily.</text>
</comment>
<dbReference type="Pfam" id="PF04542">
    <property type="entry name" value="Sigma70_r2"/>
    <property type="match status" value="1"/>
</dbReference>
<name>A0A327NNC9_9BACT</name>
<evidence type="ECO:0000256" key="1">
    <source>
        <dbReference type="ARBA" id="ARBA00010641"/>
    </source>
</evidence>
<dbReference type="NCBIfam" id="TIGR02937">
    <property type="entry name" value="sigma70-ECF"/>
    <property type="match status" value="1"/>
</dbReference>
<dbReference type="InterPro" id="IPR039425">
    <property type="entry name" value="RNA_pol_sigma-70-like"/>
</dbReference>
<dbReference type="InterPro" id="IPR007627">
    <property type="entry name" value="RNA_pol_sigma70_r2"/>
</dbReference>